<reference evidence="12 13" key="1">
    <citation type="submission" date="2017-01" db="EMBL/GenBank/DDBJ databases">
        <title>The complete genome sequence of a sulfur-oxidizing marine bacterium Thioclava sp. 25B10_4T.</title>
        <authorList>
            <person name="Liu Y."/>
            <person name="Lai Q."/>
            <person name="Shao Z."/>
        </authorList>
    </citation>
    <scope>NUCLEOTIDE SEQUENCE [LARGE SCALE GENOMIC DNA]</scope>
    <source>
        <strain evidence="12 13">25B10_4</strain>
    </source>
</reference>
<keyword evidence="6" id="KW-0540">Nuclease</keyword>
<protein>
    <recommendedName>
        <fullName evidence="5">ribonuclease H</fullName>
        <ecNumber evidence="5">3.1.26.4</ecNumber>
    </recommendedName>
</protein>
<dbReference type="Pfam" id="PF00075">
    <property type="entry name" value="RNase_H"/>
    <property type="match status" value="1"/>
</dbReference>
<dbReference type="Gene3D" id="3.30.420.10">
    <property type="entry name" value="Ribonuclease H-like superfamily/Ribonuclease H"/>
    <property type="match status" value="1"/>
</dbReference>
<dbReference type="PANTHER" id="PTHR10642">
    <property type="entry name" value="RIBONUCLEASE H1"/>
    <property type="match status" value="1"/>
</dbReference>
<evidence type="ECO:0000256" key="9">
    <source>
        <dbReference type="ARBA" id="ARBA00022801"/>
    </source>
</evidence>
<dbReference type="InterPro" id="IPR002156">
    <property type="entry name" value="RNaseH_domain"/>
</dbReference>
<sequence length="166" mass="18681">MPRQNCIVIYTDGSCQPNPGPGAYAAILCRYIDGALMNRMPRSGGAMSTTNIRMKMSAVVAALKPIRRDEPLPIFIFTDSEMIVKGMTDWLPGWIAKGWRNNKGKRVENVDLWQEIARLCEGLDVTFRWERGRSGDPMKQEAHQLAEKTCAIWIQKADEESFCTAA</sequence>
<dbReference type="InterPro" id="IPR012337">
    <property type="entry name" value="RNaseH-like_sf"/>
</dbReference>
<evidence type="ECO:0000313" key="12">
    <source>
        <dbReference type="EMBL" id="AQS49709.1"/>
    </source>
</evidence>
<evidence type="ECO:0000313" key="13">
    <source>
        <dbReference type="Proteomes" id="UP000185622"/>
    </source>
</evidence>
<evidence type="ECO:0000256" key="10">
    <source>
        <dbReference type="ARBA" id="ARBA00022842"/>
    </source>
</evidence>
<keyword evidence="9" id="KW-0378">Hydrolase</keyword>
<evidence type="ECO:0000256" key="8">
    <source>
        <dbReference type="ARBA" id="ARBA00022759"/>
    </source>
</evidence>
<dbReference type="Proteomes" id="UP000185622">
    <property type="component" value="Chromosome"/>
</dbReference>
<proteinExistence type="inferred from homology"/>
<comment type="similarity">
    <text evidence="3">Belongs to the RNase H family.</text>
</comment>
<comment type="catalytic activity">
    <reaction evidence="1">
        <text>Endonucleolytic cleavage to 5'-phosphomonoester.</text>
        <dbReference type="EC" id="3.1.26.4"/>
    </reaction>
</comment>
<name>A0ABN4XIA5_9RHOB</name>
<accession>A0ABN4XIA5</accession>
<dbReference type="InterPro" id="IPR022892">
    <property type="entry name" value="RNaseHI"/>
</dbReference>
<keyword evidence="8" id="KW-0255">Endonuclease</keyword>
<keyword evidence="7" id="KW-0479">Metal-binding</keyword>
<dbReference type="PROSITE" id="PS50879">
    <property type="entry name" value="RNASE_H_1"/>
    <property type="match status" value="1"/>
</dbReference>
<dbReference type="EC" id="3.1.26.4" evidence="5"/>
<evidence type="ECO:0000259" key="11">
    <source>
        <dbReference type="PROSITE" id="PS50879"/>
    </source>
</evidence>
<dbReference type="PANTHER" id="PTHR10642:SF26">
    <property type="entry name" value="RIBONUCLEASE H1"/>
    <property type="match status" value="1"/>
</dbReference>
<comment type="cofactor">
    <cofactor evidence="2">
        <name>Mg(2+)</name>
        <dbReference type="ChEBI" id="CHEBI:18420"/>
    </cofactor>
</comment>
<evidence type="ECO:0000256" key="2">
    <source>
        <dbReference type="ARBA" id="ARBA00001946"/>
    </source>
</evidence>
<evidence type="ECO:0000256" key="3">
    <source>
        <dbReference type="ARBA" id="ARBA00005300"/>
    </source>
</evidence>
<feature type="domain" description="RNase H type-1" evidence="11">
    <location>
        <begin position="3"/>
        <end position="151"/>
    </location>
</feature>
<evidence type="ECO:0000256" key="4">
    <source>
        <dbReference type="ARBA" id="ARBA00011245"/>
    </source>
</evidence>
<keyword evidence="13" id="KW-1185">Reference proteome</keyword>
<dbReference type="CDD" id="cd09278">
    <property type="entry name" value="RNase_HI_prokaryote_like"/>
    <property type="match status" value="1"/>
</dbReference>
<evidence type="ECO:0000256" key="1">
    <source>
        <dbReference type="ARBA" id="ARBA00000077"/>
    </source>
</evidence>
<gene>
    <name evidence="12" type="ORF">BMG03_04090</name>
</gene>
<dbReference type="SUPFAM" id="SSF53098">
    <property type="entry name" value="Ribonuclease H-like"/>
    <property type="match status" value="1"/>
</dbReference>
<keyword evidence="10" id="KW-0460">Magnesium</keyword>
<evidence type="ECO:0000256" key="6">
    <source>
        <dbReference type="ARBA" id="ARBA00022722"/>
    </source>
</evidence>
<comment type="subunit">
    <text evidence="4">Monomer.</text>
</comment>
<dbReference type="InterPro" id="IPR050092">
    <property type="entry name" value="RNase_H"/>
</dbReference>
<dbReference type="InterPro" id="IPR036397">
    <property type="entry name" value="RNaseH_sf"/>
</dbReference>
<evidence type="ECO:0000256" key="5">
    <source>
        <dbReference type="ARBA" id="ARBA00012180"/>
    </source>
</evidence>
<organism evidence="12 13">
    <name type="scientific">Thioclava nitratireducens</name>
    <dbReference type="NCBI Taxonomy" id="1915078"/>
    <lineage>
        <taxon>Bacteria</taxon>
        <taxon>Pseudomonadati</taxon>
        <taxon>Pseudomonadota</taxon>
        <taxon>Alphaproteobacteria</taxon>
        <taxon>Rhodobacterales</taxon>
        <taxon>Paracoccaceae</taxon>
        <taxon>Thioclava</taxon>
    </lineage>
</organism>
<evidence type="ECO:0000256" key="7">
    <source>
        <dbReference type="ARBA" id="ARBA00022723"/>
    </source>
</evidence>
<dbReference type="EMBL" id="CP019437">
    <property type="protein sequence ID" value="AQS49709.1"/>
    <property type="molecule type" value="Genomic_DNA"/>
</dbReference>